<dbReference type="AlphaFoldDB" id="A0A074LQI2"/>
<evidence type="ECO:0008006" key="3">
    <source>
        <dbReference type="Google" id="ProtNLM"/>
    </source>
</evidence>
<dbReference type="STRING" id="1157490.EL26_13450"/>
<dbReference type="EMBL" id="JMIR01000018">
    <property type="protein sequence ID" value="KEO82750.1"/>
    <property type="molecule type" value="Genomic_DNA"/>
</dbReference>
<dbReference type="eggNOG" id="COG2082">
    <property type="taxonomic scope" value="Bacteria"/>
</dbReference>
<evidence type="ECO:0000313" key="2">
    <source>
        <dbReference type="Proteomes" id="UP000027931"/>
    </source>
</evidence>
<accession>A0A074LQI2</accession>
<reference evidence="1 2" key="1">
    <citation type="journal article" date="2013" name="Int. J. Syst. Evol. Microbiol.">
        <title>Tumebacillus flagellatus sp. nov., an alpha-amylase/pullulanase-producing bacterium isolated from cassava wastewater.</title>
        <authorList>
            <person name="Wang Q."/>
            <person name="Xie N."/>
            <person name="Qin Y."/>
            <person name="Shen N."/>
            <person name="Zhu J."/>
            <person name="Mi H."/>
            <person name="Huang R."/>
        </authorList>
    </citation>
    <scope>NUCLEOTIDE SEQUENCE [LARGE SCALE GENOMIC DNA]</scope>
    <source>
        <strain evidence="1 2">GST4</strain>
    </source>
</reference>
<keyword evidence="2" id="KW-1185">Reference proteome</keyword>
<proteinExistence type="predicted"/>
<protein>
    <recommendedName>
        <fullName evidence="3">DUF429 domain-containing protein</fullName>
    </recommendedName>
</protein>
<name>A0A074LQI2_9BACL</name>
<comment type="caution">
    <text evidence="1">The sequence shown here is derived from an EMBL/GenBank/DDBJ whole genome shotgun (WGS) entry which is preliminary data.</text>
</comment>
<gene>
    <name evidence="1" type="ORF">EL26_13450</name>
</gene>
<sequence>MFDWYAFADYSGAKTLAGQRKHIVLAKGDGRDVTLVHHTRASLFGAWKGLLQGAGEKRILLGVDHSYSFPLGFYEAVTGETQRSWDDLLALLKSAASCLSEWNPRDWAAQANAVIAARTGHSTGPFWGAHFRAQVKKPNFPHAELRLPERRLVETRNRSLKPIYQLGGNGAVGLQSLFGMPYLAHLRRFCREQGILLHAWPFDGWEIPAHGHVLVEVYPTLYNRGQRTDENDAEACVTALAELDQRDELLPLFHPKLNDEERKRAGMEGWVLGVD</sequence>
<dbReference type="Proteomes" id="UP000027931">
    <property type="component" value="Unassembled WGS sequence"/>
</dbReference>
<dbReference type="RefSeq" id="WP_052036322.1">
    <property type="nucleotide sequence ID" value="NZ_JMIR01000018.1"/>
</dbReference>
<dbReference type="OrthoDB" id="7388866at2"/>
<organism evidence="1 2">
    <name type="scientific">Tumebacillus flagellatus</name>
    <dbReference type="NCBI Taxonomy" id="1157490"/>
    <lineage>
        <taxon>Bacteria</taxon>
        <taxon>Bacillati</taxon>
        <taxon>Bacillota</taxon>
        <taxon>Bacilli</taxon>
        <taxon>Bacillales</taxon>
        <taxon>Alicyclobacillaceae</taxon>
        <taxon>Tumebacillus</taxon>
    </lineage>
</organism>
<evidence type="ECO:0000313" key="1">
    <source>
        <dbReference type="EMBL" id="KEO82750.1"/>
    </source>
</evidence>